<dbReference type="NCBIfam" id="NF002634">
    <property type="entry name" value="PRK02304.1-3"/>
    <property type="match status" value="1"/>
</dbReference>
<evidence type="ECO:0000256" key="1">
    <source>
        <dbReference type="ARBA" id="ARBA00000868"/>
    </source>
</evidence>
<reference evidence="15 16" key="1">
    <citation type="submission" date="2017-02" db="EMBL/GenBank/DDBJ databases">
        <authorList>
            <person name="Peterson S.W."/>
        </authorList>
    </citation>
    <scope>NUCLEOTIDE SEQUENCE [LARGE SCALE GENOMIC DNA]</scope>
    <source>
        <strain evidence="15 16">CECT 9189</strain>
    </source>
</reference>
<dbReference type="Pfam" id="PF00156">
    <property type="entry name" value="Pribosyltran"/>
    <property type="match status" value="1"/>
</dbReference>
<evidence type="ECO:0000256" key="7">
    <source>
        <dbReference type="ARBA" id="ARBA00011893"/>
    </source>
</evidence>
<dbReference type="Gene3D" id="3.40.50.2020">
    <property type="match status" value="1"/>
</dbReference>
<evidence type="ECO:0000256" key="11">
    <source>
        <dbReference type="ARBA" id="ARBA00022726"/>
    </source>
</evidence>
<dbReference type="EMBL" id="JAYXUG010000008">
    <property type="protein sequence ID" value="MEC6832425.1"/>
    <property type="molecule type" value="Genomic_DNA"/>
</dbReference>
<dbReference type="SUPFAM" id="SSF53271">
    <property type="entry name" value="PRTase-like"/>
    <property type="match status" value="1"/>
</dbReference>
<dbReference type="NCBIfam" id="TIGR01090">
    <property type="entry name" value="apt"/>
    <property type="match status" value="1"/>
</dbReference>
<evidence type="ECO:0000313" key="17">
    <source>
        <dbReference type="Proteomes" id="UP001306119"/>
    </source>
</evidence>
<comment type="similarity">
    <text evidence="5 12">Belongs to the purine/pyrimidine phosphoribosyltransferase family.</text>
</comment>
<dbReference type="InterPro" id="IPR005764">
    <property type="entry name" value="Ade_phspho_trans"/>
</dbReference>
<gene>
    <name evidence="12 15" type="primary">apt</name>
    <name evidence="15" type="ORF">CZ814_00198</name>
    <name evidence="14" type="ORF">VXS06_11720</name>
</gene>
<accession>A0A1T4KFU1</accession>
<dbReference type="GO" id="GO:0003999">
    <property type="term" value="F:adenine phosphoribosyltransferase activity"/>
    <property type="evidence" value="ECO:0007669"/>
    <property type="project" value="UniProtKB-UniRule"/>
</dbReference>
<dbReference type="OrthoDB" id="9803963at2"/>
<comment type="function">
    <text evidence="2 12">Catalyzes a salvage reaction resulting in the formation of AMP, that is energically less costly than de novo synthesis.</text>
</comment>
<evidence type="ECO:0000256" key="9">
    <source>
        <dbReference type="ARBA" id="ARBA00022676"/>
    </source>
</evidence>
<sequence length="181" mass="19524">MNQETLNLITNSIKSIQDYPKPGILFRDVTSLMEVPEAYRATIALLAEKYQDQGITKVIGTEARGFLFGAPLALALGVAFVPVRKPGKLPREVIAESYELEYGKDTLEIHKDAIVAGDKVLLVDDLLATGGTIEATTNLVRRLGGDVNDAAFVINLPDIGGEARLQGLGLNVYSICDFPGH</sequence>
<dbReference type="HAMAP" id="MF_00004">
    <property type="entry name" value="Aden_phosphoribosyltr"/>
    <property type="match status" value="1"/>
</dbReference>
<dbReference type="AlphaFoldDB" id="A0A1T4KFU1"/>
<feature type="domain" description="Phosphoribosyltransferase" evidence="13">
    <location>
        <begin position="30"/>
        <end position="144"/>
    </location>
</feature>
<dbReference type="EC" id="2.4.2.7" evidence="7 12"/>
<keyword evidence="9 12" id="KW-0328">Glycosyltransferase</keyword>
<dbReference type="NCBIfam" id="NF002632">
    <property type="entry name" value="PRK02304.1-1"/>
    <property type="match status" value="1"/>
</dbReference>
<evidence type="ECO:0000256" key="12">
    <source>
        <dbReference type="HAMAP-Rule" id="MF_00004"/>
    </source>
</evidence>
<keyword evidence="17" id="KW-1185">Reference proteome</keyword>
<evidence type="ECO:0000256" key="6">
    <source>
        <dbReference type="ARBA" id="ARBA00011738"/>
    </source>
</evidence>
<dbReference type="CDD" id="cd06223">
    <property type="entry name" value="PRTases_typeI"/>
    <property type="match status" value="1"/>
</dbReference>
<evidence type="ECO:0000256" key="10">
    <source>
        <dbReference type="ARBA" id="ARBA00022679"/>
    </source>
</evidence>
<dbReference type="NCBIfam" id="NF002636">
    <property type="entry name" value="PRK02304.1-5"/>
    <property type="match status" value="1"/>
</dbReference>
<dbReference type="EMBL" id="FUWP01000001">
    <property type="protein sequence ID" value="SJZ41235.1"/>
    <property type="molecule type" value="Genomic_DNA"/>
</dbReference>
<evidence type="ECO:0000313" key="16">
    <source>
        <dbReference type="Proteomes" id="UP000191116"/>
    </source>
</evidence>
<dbReference type="PANTHER" id="PTHR32315">
    <property type="entry name" value="ADENINE PHOSPHORIBOSYLTRANSFERASE"/>
    <property type="match status" value="1"/>
</dbReference>
<keyword evidence="10 12" id="KW-0808">Transferase</keyword>
<keyword evidence="11 12" id="KW-0660">Purine salvage</keyword>
<dbReference type="InterPro" id="IPR029057">
    <property type="entry name" value="PRTase-like"/>
</dbReference>
<evidence type="ECO:0000313" key="15">
    <source>
        <dbReference type="EMBL" id="SJZ41235.1"/>
    </source>
</evidence>
<dbReference type="InterPro" id="IPR050054">
    <property type="entry name" value="UPRTase/APRTase"/>
</dbReference>
<comment type="catalytic activity">
    <reaction evidence="1 12">
        <text>AMP + diphosphate = 5-phospho-alpha-D-ribose 1-diphosphate + adenine</text>
        <dbReference type="Rhea" id="RHEA:16609"/>
        <dbReference type="ChEBI" id="CHEBI:16708"/>
        <dbReference type="ChEBI" id="CHEBI:33019"/>
        <dbReference type="ChEBI" id="CHEBI:58017"/>
        <dbReference type="ChEBI" id="CHEBI:456215"/>
        <dbReference type="EC" id="2.4.2.7"/>
    </reaction>
</comment>
<dbReference type="Proteomes" id="UP001306119">
    <property type="component" value="Unassembled WGS sequence"/>
</dbReference>
<evidence type="ECO:0000256" key="3">
    <source>
        <dbReference type="ARBA" id="ARBA00004496"/>
    </source>
</evidence>
<dbReference type="GO" id="GO:0006168">
    <property type="term" value="P:adenine salvage"/>
    <property type="evidence" value="ECO:0007669"/>
    <property type="project" value="InterPro"/>
</dbReference>
<evidence type="ECO:0000256" key="5">
    <source>
        <dbReference type="ARBA" id="ARBA00008391"/>
    </source>
</evidence>
<comment type="subcellular location">
    <subcellularLocation>
        <location evidence="3 12">Cytoplasm</location>
    </subcellularLocation>
</comment>
<dbReference type="InterPro" id="IPR000836">
    <property type="entry name" value="PRTase_dom"/>
</dbReference>
<keyword evidence="8 12" id="KW-0963">Cytoplasm</keyword>
<dbReference type="GO" id="GO:0002055">
    <property type="term" value="F:adenine binding"/>
    <property type="evidence" value="ECO:0007669"/>
    <property type="project" value="TreeGrafter"/>
</dbReference>
<name>A0A1T4KFU1_9GAMM</name>
<dbReference type="GO" id="GO:0044209">
    <property type="term" value="P:AMP salvage"/>
    <property type="evidence" value="ECO:0007669"/>
    <property type="project" value="UniProtKB-UniRule"/>
</dbReference>
<dbReference type="FunFam" id="3.40.50.2020:FF:000004">
    <property type="entry name" value="Adenine phosphoribosyltransferase"/>
    <property type="match status" value="1"/>
</dbReference>
<organism evidence="15 16">
    <name type="scientific">Photobacterium toruni</name>
    <dbReference type="NCBI Taxonomy" id="1935446"/>
    <lineage>
        <taxon>Bacteria</taxon>
        <taxon>Pseudomonadati</taxon>
        <taxon>Pseudomonadota</taxon>
        <taxon>Gammaproteobacteria</taxon>
        <taxon>Vibrionales</taxon>
        <taxon>Vibrionaceae</taxon>
        <taxon>Photobacterium</taxon>
    </lineage>
</organism>
<comment type="subunit">
    <text evidence="6 12">Homodimer.</text>
</comment>
<dbReference type="PANTHER" id="PTHR32315:SF3">
    <property type="entry name" value="ADENINE PHOSPHORIBOSYLTRANSFERASE"/>
    <property type="match status" value="1"/>
</dbReference>
<proteinExistence type="inferred from homology"/>
<evidence type="ECO:0000313" key="14">
    <source>
        <dbReference type="EMBL" id="MEC6832425.1"/>
    </source>
</evidence>
<evidence type="ECO:0000256" key="2">
    <source>
        <dbReference type="ARBA" id="ARBA00003968"/>
    </source>
</evidence>
<dbReference type="RefSeq" id="WP_080173004.1">
    <property type="nucleotide sequence ID" value="NZ_AP024854.1"/>
</dbReference>
<dbReference type="Proteomes" id="UP000191116">
    <property type="component" value="Unassembled WGS sequence"/>
</dbReference>
<reference evidence="14 17" key="2">
    <citation type="submission" date="2024-01" db="EMBL/GenBank/DDBJ databases">
        <title>Active colonisers of the gastrointestinal tract of Atlantic salmon farmed in a warm water region.</title>
        <authorList>
            <person name="Bowman J.P."/>
        </authorList>
    </citation>
    <scope>NUCLEOTIDE SEQUENCE [LARGE SCALE GENOMIC DNA]</scope>
    <source>
        <strain evidence="14 17">S3MW1</strain>
    </source>
</reference>
<dbReference type="UniPathway" id="UPA00588">
    <property type="reaction ID" value="UER00646"/>
</dbReference>
<dbReference type="GO" id="GO:0006166">
    <property type="term" value="P:purine ribonucleoside salvage"/>
    <property type="evidence" value="ECO:0007669"/>
    <property type="project" value="UniProtKB-UniRule"/>
</dbReference>
<protein>
    <recommendedName>
        <fullName evidence="7 12">Adenine phosphoribosyltransferase</fullName>
        <shortName evidence="12">APRT</shortName>
        <ecNumber evidence="7 12">2.4.2.7</ecNumber>
    </recommendedName>
</protein>
<comment type="pathway">
    <text evidence="4 12">Purine metabolism; AMP biosynthesis via salvage pathway; AMP from adenine: step 1/1.</text>
</comment>
<evidence type="ECO:0000256" key="4">
    <source>
        <dbReference type="ARBA" id="ARBA00004659"/>
    </source>
</evidence>
<dbReference type="GO" id="GO:0016208">
    <property type="term" value="F:AMP binding"/>
    <property type="evidence" value="ECO:0007669"/>
    <property type="project" value="TreeGrafter"/>
</dbReference>
<dbReference type="GO" id="GO:0005737">
    <property type="term" value="C:cytoplasm"/>
    <property type="evidence" value="ECO:0007669"/>
    <property type="project" value="UniProtKB-SubCell"/>
</dbReference>
<evidence type="ECO:0000259" key="13">
    <source>
        <dbReference type="Pfam" id="PF00156"/>
    </source>
</evidence>
<evidence type="ECO:0000256" key="8">
    <source>
        <dbReference type="ARBA" id="ARBA00022490"/>
    </source>
</evidence>